<feature type="region of interest" description="Disordered" evidence="1">
    <location>
        <begin position="1"/>
        <end position="22"/>
    </location>
</feature>
<reference evidence="2 3" key="1">
    <citation type="submission" date="2020-07" db="EMBL/GenBank/DDBJ databases">
        <title>Sequencing the genomes of 1000 actinobacteria strains.</title>
        <authorList>
            <person name="Klenk H.-P."/>
        </authorList>
    </citation>
    <scope>NUCLEOTIDE SEQUENCE [LARGE SCALE GENOMIC DNA]</scope>
    <source>
        <strain evidence="2 3">DSM 102047</strain>
    </source>
</reference>
<dbReference type="AlphaFoldDB" id="A0A7Y9LST8"/>
<evidence type="ECO:0000313" key="3">
    <source>
        <dbReference type="Proteomes" id="UP000521748"/>
    </source>
</evidence>
<accession>A0A7Y9LST8</accession>
<dbReference type="EMBL" id="JACBYQ010000001">
    <property type="protein sequence ID" value="NYE94960.1"/>
    <property type="molecule type" value="Genomic_DNA"/>
</dbReference>
<feature type="region of interest" description="Disordered" evidence="1">
    <location>
        <begin position="87"/>
        <end position="110"/>
    </location>
</feature>
<protein>
    <submittedName>
        <fullName evidence="2">Uncharacterized protein</fullName>
    </submittedName>
</protein>
<organism evidence="2 3">
    <name type="scientific">Psychromicrobium silvestre</name>
    <dbReference type="NCBI Taxonomy" id="1645614"/>
    <lineage>
        <taxon>Bacteria</taxon>
        <taxon>Bacillati</taxon>
        <taxon>Actinomycetota</taxon>
        <taxon>Actinomycetes</taxon>
        <taxon>Micrococcales</taxon>
        <taxon>Micrococcaceae</taxon>
        <taxon>Psychromicrobium</taxon>
    </lineage>
</organism>
<gene>
    <name evidence="2" type="ORF">FHU41_001181</name>
</gene>
<comment type="caution">
    <text evidence="2">The sequence shown here is derived from an EMBL/GenBank/DDBJ whole genome shotgun (WGS) entry which is preliminary data.</text>
</comment>
<evidence type="ECO:0000313" key="2">
    <source>
        <dbReference type="EMBL" id="NYE94960.1"/>
    </source>
</evidence>
<dbReference type="Proteomes" id="UP000521748">
    <property type="component" value="Unassembled WGS sequence"/>
</dbReference>
<dbReference type="RefSeq" id="WP_179388667.1">
    <property type="nucleotide sequence ID" value="NZ_JACBYQ010000001.1"/>
</dbReference>
<evidence type="ECO:0000256" key="1">
    <source>
        <dbReference type="SAM" id="MobiDB-lite"/>
    </source>
</evidence>
<proteinExistence type="predicted"/>
<sequence>MTLPRKPIPLDDSPSTPVSTGGASGKLLVSYSLLQNLAQELGGAGYQLSDGAEIPGSISGSGELDQAINRFVDKSLEVRGHLHDSLQKTAAHTDQAASEYQKTDQALATK</sequence>
<name>A0A7Y9LST8_9MICC</name>
<keyword evidence="3" id="KW-1185">Reference proteome</keyword>